<reference evidence="3 4" key="1">
    <citation type="submission" date="2024-05" db="EMBL/GenBank/DDBJ databases">
        <authorList>
            <person name="Wallberg A."/>
        </authorList>
    </citation>
    <scope>NUCLEOTIDE SEQUENCE [LARGE SCALE GENOMIC DNA]</scope>
</reference>
<dbReference type="Proteomes" id="UP001497623">
    <property type="component" value="Unassembled WGS sequence"/>
</dbReference>
<evidence type="ECO:0000313" key="4">
    <source>
        <dbReference type="Proteomes" id="UP001497623"/>
    </source>
</evidence>
<organism evidence="3 4">
    <name type="scientific">Meganyctiphanes norvegica</name>
    <name type="common">Northern krill</name>
    <name type="synonym">Thysanopoda norvegica</name>
    <dbReference type="NCBI Taxonomy" id="48144"/>
    <lineage>
        <taxon>Eukaryota</taxon>
        <taxon>Metazoa</taxon>
        <taxon>Ecdysozoa</taxon>
        <taxon>Arthropoda</taxon>
        <taxon>Crustacea</taxon>
        <taxon>Multicrustacea</taxon>
        <taxon>Malacostraca</taxon>
        <taxon>Eumalacostraca</taxon>
        <taxon>Eucarida</taxon>
        <taxon>Euphausiacea</taxon>
        <taxon>Euphausiidae</taxon>
        <taxon>Meganyctiphanes</taxon>
    </lineage>
</organism>
<name>A0AAV2SRH9_MEGNR</name>
<protein>
    <recommendedName>
        <fullName evidence="2">PiggyBac transposable element-derived protein 4 C-terminal zinc-finger domain-containing protein</fullName>
    </recommendedName>
</protein>
<dbReference type="EMBL" id="CAXKWB010132448">
    <property type="protein sequence ID" value="CAL4242968.1"/>
    <property type="molecule type" value="Genomic_DNA"/>
</dbReference>
<keyword evidence="4" id="KW-1185">Reference proteome</keyword>
<proteinExistence type="predicted"/>
<evidence type="ECO:0000256" key="1">
    <source>
        <dbReference type="SAM" id="MobiDB-lite"/>
    </source>
</evidence>
<comment type="caution">
    <text evidence="3">The sequence shown here is derived from an EMBL/GenBank/DDBJ whole genome shotgun (WGS) entry which is preliminary data.</text>
</comment>
<sequence>WFKKFGLHMDDRMTLNAYKLYKNTRVNNYKKTFMEFNKQVASQLLKKYNSGAKTIIEKSEKFIKDRHDARLAIKQARQQAERAAAGADQAGEKSEKFIKDRHNARLAIKQARQQAERAAAGADQAGRGDPLPPVARPAPGGSSSEERPSDLAIHQLSIKPPTDKKNKPRVRCRECFLKDIRKETRKICKACKDDPGLCSPACFEAFHARKWSD</sequence>
<feature type="domain" description="PiggyBac transposable element-derived protein 4 C-terminal zinc-finger" evidence="2">
    <location>
        <begin position="165"/>
        <end position="207"/>
    </location>
</feature>
<feature type="compositionally biased region" description="Low complexity" evidence="1">
    <location>
        <begin position="110"/>
        <end position="129"/>
    </location>
</feature>
<dbReference type="Pfam" id="PF13842">
    <property type="entry name" value="zf-Tnp_2"/>
    <property type="match status" value="1"/>
</dbReference>
<accession>A0AAV2SRH9</accession>
<feature type="region of interest" description="Disordered" evidence="1">
    <location>
        <begin position="109"/>
        <end position="167"/>
    </location>
</feature>
<feature type="compositionally biased region" description="Low complexity" evidence="1">
    <location>
        <begin position="75"/>
        <end position="89"/>
    </location>
</feature>
<feature type="region of interest" description="Disordered" evidence="1">
    <location>
        <begin position="75"/>
        <end position="95"/>
    </location>
</feature>
<dbReference type="InterPro" id="IPR032718">
    <property type="entry name" value="PGBD4_Znf_C"/>
</dbReference>
<gene>
    <name evidence="3" type="ORF">MNOR_LOCUS40824</name>
</gene>
<evidence type="ECO:0000313" key="3">
    <source>
        <dbReference type="EMBL" id="CAL4242968.1"/>
    </source>
</evidence>
<evidence type="ECO:0000259" key="2">
    <source>
        <dbReference type="Pfam" id="PF13842"/>
    </source>
</evidence>
<feature type="non-terminal residue" evidence="3">
    <location>
        <position position="1"/>
    </location>
</feature>
<dbReference type="AlphaFoldDB" id="A0AAV2SRH9"/>